<proteinExistence type="predicted"/>
<keyword evidence="2" id="KW-1185">Reference proteome</keyword>
<gene>
    <name evidence="1" type="ORF">NAPIS_ORF01318</name>
</gene>
<organism evidence="1 2">
    <name type="scientific">Vairimorpha apis BRL 01</name>
    <dbReference type="NCBI Taxonomy" id="1037528"/>
    <lineage>
        <taxon>Eukaryota</taxon>
        <taxon>Fungi</taxon>
        <taxon>Fungi incertae sedis</taxon>
        <taxon>Microsporidia</taxon>
        <taxon>Nosematidae</taxon>
        <taxon>Vairimorpha</taxon>
    </lineage>
</organism>
<dbReference type="VEuPathDB" id="MicrosporidiaDB:NAPIS_ORF01318"/>
<sequence>MYHIKRNFKFDLIDWEDKNWLNLLLEYFYVLCLEDKYYIELEIEIKSVQNKNNNLTIKAVDYLTKNNYVRQNLLKTRIKPKYTLEEFGIKLAKKINNRQLEVVSEDKEETIESLRFKDELKDEMHFSKGNTDNKS</sequence>
<dbReference type="EMBL" id="KE647173">
    <property type="protein sequence ID" value="EQB61105.1"/>
    <property type="molecule type" value="Genomic_DNA"/>
</dbReference>
<accession>T0MJJ1</accession>
<dbReference type="OrthoDB" id="10261753at2759"/>
<dbReference type="Proteomes" id="UP000053780">
    <property type="component" value="Unassembled WGS sequence"/>
</dbReference>
<evidence type="ECO:0000313" key="1">
    <source>
        <dbReference type="EMBL" id="EQB61105.1"/>
    </source>
</evidence>
<evidence type="ECO:0000313" key="2">
    <source>
        <dbReference type="Proteomes" id="UP000053780"/>
    </source>
</evidence>
<name>T0MJJ1_9MICR</name>
<dbReference type="HOGENOM" id="CLU_1886349_0_0_1"/>
<reference evidence="1 2" key="1">
    <citation type="journal article" date="2013" name="BMC Genomics">
        <title>Genome sequencing and comparative genomics of honey bee microsporidia, Nosema apis reveal novel insights into host-parasite interactions.</title>
        <authorList>
            <person name="Chen Yp."/>
            <person name="Pettis J.S."/>
            <person name="Zhao Y."/>
            <person name="Liu X."/>
            <person name="Tallon L.J."/>
            <person name="Sadzewicz L.D."/>
            <person name="Li R."/>
            <person name="Zheng H."/>
            <person name="Huang S."/>
            <person name="Zhang X."/>
            <person name="Hamilton M.C."/>
            <person name="Pernal S.F."/>
            <person name="Melathopoulos A.P."/>
            <person name="Yan X."/>
            <person name="Evans J.D."/>
        </authorList>
    </citation>
    <scope>NUCLEOTIDE SEQUENCE [LARGE SCALE GENOMIC DNA]</scope>
    <source>
        <strain evidence="1 2">BRL 01</strain>
    </source>
</reference>
<dbReference type="AlphaFoldDB" id="T0MJJ1"/>
<protein>
    <submittedName>
        <fullName evidence="1">Uncharacterized protein</fullName>
    </submittedName>
</protein>